<dbReference type="InterPro" id="IPR036640">
    <property type="entry name" value="ABC1_TM_sf"/>
</dbReference>
<feature type="transmembrane region" description="Helical" evidence="7">
    <location>
        <begin position="91"/>
        <end position="112"/>
    </location>
</feature>
<gene>
    <name evidence="10" type="ORF">HUW51_11880</name>
</gene>
<dbReference type="AlphaFoldDB" id="A0A7G7GF84"/>
<dbReference type="PANTHER" id="PTHR43394">
    <property type="entry name" value="ATP-DEPENDENT PERMEASE MDL1, MITOCHONDRIAL"/>
    <property type="match status" value="1"/>
</dbReference>
<accession>A0A7G7GF84</accession>
<organism evidence="10 11">
    <name type="scientific">Adhaeribacter swui</name>
    <dbReference type="NCBI Taxonomy" id="2086471"/>
    <lineage>
        <taxon>Bacteria</taxon>
        <taxon>Pseudomonadati</taxon>
        <taxon>Bacteroidota</taxon>
        <taxon>Cytophagia</taxon>
        <taxon>Cytophagales</taxon>
        <taxon>Hymenobacteraceae</taxon>
        <taxon>Adhaeribacter</taxon>
    </lineage>
</organism>
<dbReference type="Gene3D" id="3.40.50.300">
    <property type="entry name" value="P-loop containing nucleotide triphosphate hydrolases"/>
    <property type="match status" value="1"/>
</dbReference>
<dbReference type="PANTHER" id="PTHR43394:SF1">
    <property type="entry name" value="ATP-BINDING CASSETTE SUB-FAMILY B MEMBER 10, MITOCHONDRIAL"/>
    <property type="match status" value="1"/>
</dbReference>
<evidence type="ECO:0000256" key="6">
    <source>
        <dbReference type="ARBA" id="ARBA00023136"/>
    </source>
</evidence>
<dbReference type="InterPro" id="IPR017871">
    <property type="entry name" value="ABC_transporter-like_CS"/>
</dbReference>
<dbReference type="SMART" id="SM00382">
    <property type="entry name" value="AAA"/>
    <property type="match status" value="1"/>
</dbReference>
<dbReference type="Pfam" id="PF00664">
    <property type="entry name" value="ABC_membrane"/>
    <property type="match status" value="1"/>
</dbReference>
<dbReference type="GO" id="GO:0005886">
    <property type="term" value="C:plasma membrane"/>
    <property type="evidence" value="ECO:0007669"/>
    <property type="project" value="UniProtKB-SubCell"/>
</dbReference>
<keyword evidence="6 7" id="KW-0472">Membrane</keyword>
<dbReference type="InterPro" id="IPR003593">
    <property type="entry name" value="AAA+_ATPase"/>
</dbReference>
<comment type="subcellular location">
    <subcellularLocation>
        <location evidence="1">Cell membrane</location>
        <topology evidence="1">Multi-pass membrane protein</topology>
    </subcellularLocation>
</comment>
<dbReference type="PROSITE" id="PS50929">
    <property type="entry name" value="ABC_TM1F"/>
    <property type="match status" value="1"/>
</dbReference>
<evidence type="ECO:0000256" key="1">
    <source>
        <dbReference type="ARBA" id="ARBA00004651"/>
    </source>
</evidence>
<feature type="domain" description="ABC transporter" evidence="8">
    <location>
        <begin position="374"/>
        <end position="607"/>
    </location>
</feature>
<dbReference type="RefSeq" id="WP_185274513.1">
    <property type="nucleotide sequence ID" value="NZ_CP055156.1"/>
</dbReference>
<reference evidence="10 11" key="1">
    <citation type="journal article" date="2018" name="Int. J. Syst. Evol. Microbiol.">
        <title>Adhaeribacter swui sp. nov., isolated from wet mud.</title>
        <authorList>
            <person name="Kim D.U."/>
            <person name="Kim K.W."/>
            <person name="Kang M.S."/>
            <person name="Kim J.Y."/>
            <person name="Jang J.H."/>
            <person name="Kim M.K."/>
        </authorList>
    </citation>
    <scope>NUCLEOTIDE SEQUENCE [LARGE SCALE GENOMIC DNA]</scope>
    <source>
        <strain evidence="10 11">KCTC 52873</strain>
    </source>
</reference>
<proteinExistence type="predicted"/>
<dbReference type="InterPro" id="IPR011527">
    <property type="entry name" value="ABC1_TM_dom"/>
</dbReference>
<keyword evidence="5 7" id="KW-1133">Transmembrane helix</keyword>
<evidence type="ECO:0000256" key="4">
    <source>
        <dbReference type="ARBA" id="ARBA00022840"/>
    </source>
</evidence>
<sequence>MKTYWRILQFARPFGGFVPQYFIFTFLGIVFGLFNFALLIPLLEVLFGTVDTSKAQAVIQKPEFSLSLDFAKEYFNYYFGQIISENGKSGALQFVCILILVSNLLANLFRYLSLRLDGAIRAKVVRNLRLAVYERITQLQLGFFSNERKGDIMTRLTTDVQEIENSVISTLNVVSREPLTIVGLFVMLFTMSVKLTLFTVLVMPISGYIISTISKKLKQRAVEGHESLGTILSIIDETLGGMRVIKAFNAQEYVINKFGQQNNRYARIITSITNKRSLASPISEFMGVAAVAGILFYGGTLVLNKQSDLSASEFITYIVLFSQVLVPAKAISTAFSNIQRGLVSGDKILAIIDTQPQIRDLPTAKTLPAFSDSITFNDVSFAYGSEPVLQHIDLTIPKGKTIALVGPSGGGKSTLADLLPRFYDPTSGVITIDGIDIKTCTLHSLREQMGVVTQESILFNDTIFNNIAFNKTNATEAEVIAAAKIANAHDFIMQTPDGYQTTIGDRGGKLSGGQRQRISIARAILKNPPILIMDEATSALDTESEKLVQEALINLMRNRTSLVIAHRLSTIQHADEIIVLQKGTIRERGTHEELLRQNGLYARLNQMQITTGVASL</sequence>
<dbReference type="GO" id="GO:0015421">
    <property type="term" value="F:ABC-type oligopeptide transporter activity"/>
    <property type="evidence" value="ECO:0007669"/>
    <property type="project" value="TreeGrafter"/>
</dbReference>
<dbReference type="GO" id="GO:0005524">
    <property type="term" value="F:ATP binding"/>
    <property type="evidence" value="ECO:0007669"/>
    <property type="project" value="UniProtKB-KW"/>
</dbReference>
<dbReference type="InterPro" id="IPR003439">
    <property type="entry name" value="ABC_transporter-like_ATP-bd"/>
</dbReference>
<evidence type="ECO:0000313" key="10">
    <source>
        <dbReference type="EMBL" id="QNF35818.1"/>
    </source>
</evidence>
<evidence type="ECO:0000256" key="5">
    <source>
        <dbReference type="ARBA" id="ARBA00022989"/>
    </source>
</evidence>
<dbReference type="Proteomes" id="UP000515237">
    <property type="component" value="Chromosome"/>
</dbReference>
<name>A0A7G7GF84_9BACT</name>
<feature type="transmembrane region" description="Helical" evidence="7">
    <location>
        <begin position="181"/>
        <end position="210"/>
    </location>
</feature>
<keyword evidence="2 7" id="KW-0812">Transmembrane</keyword>
<feature type="transmembrane region" description="Helical" evidence="7">
    <location>
        <begin position="21"/>
        <end position="43"/>
    </location>
</feature>
<evidence type="ECO:0000256" key="7">
    <source>
        <dbReference type="SAM" id="Phobius"/>
    </source>
</evidence>
<keyword evidence="4 10" id="KW-0067">ATP-binding</keyword>
<dbReference type="CDD" id="cd03251">
    <property type="entry name" value="ABCC_MsbA"/>
    <property type="match status" value="1"/>
</dbReference>
<dbReference type="PROSITE" id="PS50893">
    <property type="entry name" value="ABC_TRANSPORTER_2"/>
    <property type="match status" value="1"/>
</dbReference>
<dbReference type="GO" id="GO:0016887">
    <property type="term" value="F:ATP hydrolysis activity"/>
    <property type="evidence" value="ECO:0007669"/>
    <property type="project" value="InterPro"/>
</dbReference>
<dbReference type="PROSITE" id="PS00211">
    <property type="entry name" value="ABC_TRANSPORTER_1"/>
    <property type="match status" value="1"/>
</dbReference>
<evidence type="ECO:0000256" key="2">
    <source>
        <dbReference type="ARBA" id="ARBA00022692"/>
    </source>
</evidence>
<dbReference type="EMBL" id="CP055156">
    <property type="protein sequence ID" value="QNF35818.1"/>
    <property type="molecule type" value="Genomic_DNA"/>
</dbReference>
<dbReference type="SUPFAM" id="SSF52540">
    <property type="entry name" value="P-loop containing nucleoside triphosphate hydrolases"/>
    <property type="match status" value="1"/>
</dbReference>
<evidence type="ECO:0000313" key="11">
    <source>
        <dbReference type="Proteomes" id="UP000515237"/>
    </source>
</evidence>
<dbReference type="CDD" id="cd18552">
    <property type="entry name" value="ABC_6TM_MsbA_like"/>
    <property type="match status" value="1"/>
</dbReference>
<evidence type="ECO:0000259" key="8">
    <source>
        <dbReference type="PROSITE" id="PS50893"/>
    </source>
</evidence>
<evidence type="ECO:0000256" key="3">
    <source>
        <dbReference type="ARBA" id="ARBA00022741"/>
    </source>
</evidence>
<keyword evidence="3" id="KW-0547">Nucleotide-binding</keyword>
<dbReference type="InterPro" id="IPR039421">
    <property type="entry name" value="Type_1_exporter"/>
</dbReference>
<dbReference type="Pfam" id="PF00005">
    <property type="entry name" value="ABC_tran"/>
    <property type="match status" value="1"/>
</dbReference>
<dbReference type="FunFam" id="3.40.50.300:FF:000218">
    <property type="entry name" value="Multidrug ABC transporter ATP-binding protein"/>
    <property type="match status" value="1"/>
</dbReference>
<dbReference type="SUPFAM" id="SSF90123">
    <property type="entry name" value="ABC transporter transmembrane region"/>
    <property type="match status" value="1"/>
</dbReference>
<dbReference type="InterPro" id="IPR027417">
    <property type="entry name" value="P-loop_NTPase"/>
</dbReference>
<dbReference type="Gene3D" id="1.20.1560.10">
    <property type="entry name" value="ABC transporter type 1, transmembrane domain"/>
    <property type="match status" value="1"/>
</dbReference>
<dbReference type="KEGG" id="aswu:HUW51_11880"/>
<keyword evidence="11" id="KW-1185">Reference proteome</keyword>
<protein>
    <submittedName>
        <fullName evidence="10">ABC transporter ATP-binding protein</fullName>
    </submittedName>
</protein>
<evidence type="ECO:0000259" key="9">
    <source>
        <dbReference type="PROSITE" id="PS50929"/>
    </source>
</evidence>
<feature type="domain" description="ABC transmembrane type-1" evidence="9">
    <location>
        <begin position="74"/>
        <end position="340"/>
    </location>
</feature>